<dbReference type="SUPFAM" id="SSF56672">
    <property type="entry name" value="DNA/RNA polymerases"/>
    <property type="match status" value="1"/>
</dbReference>
<dbReference type="GO" id="GO:0003676">
    <property type="term" value="F:nucleic acid binding"/>
    <property type="evidence" value="ECO:0007669"/>
    <property type="project" value="InterPro"/>
</dbReference>
<dbReference type="InterPro" id="IPR036397">
    <property type="entry name" value="RNaseH_sf"/>
</dbReference>
<evidence type="ECO:0000256" key="3">
    <source>
        <dbReference type="ARBA" id="ARBA00022695"/>
    </source>
</evidence>
<dbReference type="InterPro" id="IPR041588">
    <property type="entry name" value="Integrase_H2C2"/>
</dbReference>
<dbReference type="InterPro" id="IPR043502">
    <property type="entry name" value="DNA/RNA_pol_sf"/>
</dbReference>
<evidence type="ECO:0000256" key="2">
    <source>
        <dbReference type="ARBA" id="ARBA00022679"/>
    </source>
</evidence>
<dbReference type="Pfam" id="PF00078">
    <property type="entry name" value="RVT_1"/>
    <property type="match status" value="1"/>
</dbReference>
<dbReference type="Gene3D" id="2.40.70.10">
    <property type="entry name" value="Acid Proteases"/>
    <property type="match status" value="1"/>
</dbReference>
<dbReference type="InterPro" id="IPR000477">
    <property type="entry name" value="RT_dom"/>
</dbReference>
<dbReference type="FunFam" id="3.30.70.270:FF:000020">
    <property type="entry name" value="Transposon Tf2-6 polyprotein-like Protein"/>
    <property type="match status" value="1"/>
</dbReference>
<dbReference type="CDD" id="cd09274">
    <property type="entry name" value="RNase_HI_RT_Ty3"/>
    <property type="match status" value="1"/>
</dbReference>
<name>K0R4N2_THAOC</name>
<dbReference type="eggNOG" id="KOG0017">
    <property type="taxonomic scope" value="Eukaryota"/>
</dbReference>
<comment type="caution">
    <text evidence="11">The sequence shown here is derived from an EMBL/GenBank/DDBJ whole genome shotgun (WGS) entry which is preliminary data.</text>
</comment>
<dbReference type="InterPro" id="IPR041373">
    <property type="entry name" value="RT_RNaseH"/>
</dbReference>
<feature type="compositionally biased region" description="Basic residues" evidence="8">
    <location>
        <begin position="239"/>
        <end position="254"/>
    </location>
</feature>
<evidence type="ECO:0000256" key="5">
    <source>
        <dbReference type="ARBA" id="ARBA00022759"/>
    </source>
</evidence>
<feature type="compositionally biased region" description="Basic residues" evidence="8">
    <location>
        <begin position="294"/>
        <end position="308"/>
    </location>
</feature>
<evidence type="ECO:0000313" key="12">
    <source>
        <dbReference type="Proteomes" id="UP000266841"/>
    </source>
</evidence>
<accession>K0R4N2</accession>
<keyword evidence="7" id="KW-0695">RNA-directed DNA polymerase</keyword>
<reference evidence="11 12" key="1">
    <citation type="journal article" date="2012" name="Genome Biol.">
        <title>Genome and low-iron response of an oceanic diatom adapted to chronic iron limitation.</title>
        <authorList>
            <person name="Lommer M."/>
            <person name="Specht M."/>
            <person name="Roy A.S."/>
            <person name="Kraemer L."/>
            <person name="Andreson R."/>
            <person name="Gutowska M.A."/>
            <person name="Wolf J."/>
            <person name="Bergner S.V."/>
            <person name="Schilhabel M.B."/>
            <person name="Klostermeier U.C."/>
            <person name="Beiko R.G."/>
            <person name="Rosenstiel P."/>
            <person name="Hippler M."/>
            <person name="Laroche J."/>
        </authorList>
    </citation>
    <scope>NUCLEOTIDE SEQUENCE [LARGE SCALE GENOMIC DNA]</scope>
    <source>
        <strain evidence="11 12">CCMP1005</strain>
    </source>
</reference>
<dbReference type="CDD" id="cd00303">
    <property type="entry name" value="retropepsin_like"/>
    <property type="match status" value="1"/>
</dbReference>
<dbReference type="EC" id="2.7.7.49" evidence="1"/>
<dbReference type="GO" id="GO:0004519">
    <property type="term" value="F:endonuclease activity"/>
    <property type="evidence" value="ECO:0007669"/>
    <property type="project" value="UniProtKB-KW"/>
</dbReference>
<keyword evidence="4" id="KW-0540">Nuclease</keyword>
<feature type="compositionally biased region" description="Basic and acidic residues" evidence="8">
    <location>
        <begin position="222"/>
        <end position="235"/>
    </location>
</feature>
<evidence type="ECO:0000259" key="9">
    <source>
        <dbReference type="PROSITE" id="PS50878"/>
    </source>
</evidence>
<keyword evidence="2" id="KW-0808">Transferase</keyword>
<feature type="compositionally biased region" description="Basic and acidic residues" evidence="8">
    <location>
        <begin position="317"/>
        <end position="341"/>
    </location>
</feature>
<gene>
    <name evidence="11" type="ORF">THAOC_33700</name>
</gene>
<keyword evidence="3" id="KW-0548">Nucleotidyltransferase</keyword>
<proteinExistence type="predicted"/>
<evidence type="ECO:0000313" key="11">
    <source>
        <dbReference type="EMBL" id="EJK47570.1"/>
    </source>
</evidence>
<protein>
    <recommendedName>
        <fullName evidence="1">RNA-directed DNA polymerase</fullName>
        <ecNumber evidence="1">2.7.7.49</ecNumber>
    </recommendedName>
</protein>
<dbReference type="Proteomes" id="UP000266841">
    <property type="component" value="Unassembled WGS sequence"/>
</dbReference>
<evidence type="ECO:0000256" key="1">
    <source>
        <dbReference type="ARBA" id="ARBA00012493"/>
    </source>
</evidence>
<dbReference type="EMBL" id="AGNL01046835">
    <property type="protein sequence ID" value="EJK47570.1"/>
    <property type="molecule type" value="Genomic_DNA"/>
</dbReference>
<dbReference type="PROSITE" id="PS50878">
    <property type="entry name" value="RT_POL"/>
    <property type="match status" value="1"/>
</dbReference>
<dbReference type="Gene3D" id="3.10.10.10">
    <property type="entry name" value="HIV Type 1 Reverse Transcriptase, subunit A, domain 1"/>
    <property type="match status" value="1"/>
</dbReference>
<dbReference type="InterPro" id="IPR043128">
    <property type="entry name" value="Rev_trsase/Diguanyl_cyclase"/>
</dbReference>
<dbReference type="GO" id="GO:0003964">
    <property type="term" value="F:RNA-directed DNA polymerase activity"/>
    <property type="evidence" value="ECO:0007669"/>
    <property type="project" value="UniProtKB-KW"/>
</dbReference>
<evidence type="ECO:0000256" key="7">
    <source>
        <dbReference type="ARBA" id="ARBA00022918"/>
    </source>
</evidence>
<dbReference type="PROSITE" id="PS50994">
    <property type="entry name" value="INTEGRASE"/>
    <property type="match status" value="1"/>
</dbReference>
<dbReference type="Gene3D" id="3.30.420.10">
    <property type="entry name" value="Ribonuclease H-like superfamily/Ribonuclease H"/>
    <property type="match status" value="1"/>
</dbReference>
<dbReference type="OrthoDB" id="94652at2759"/>
<dbReference type="CDD" id="cd01647">
    <property type="entry name" value="RT_LTR"/>
    <property type="match status" value="1"/>
</dbReference>
<feature type="compositionally biased region" description="Basic and acidic residues" evidence="8">
    <location>
        <begin position="277"/>
        <end position="293"/>
    </location>
</feature>
<keyword evidence="6" id="KW-0378">Hydrolase</keyword>
<feature type="domain" description="Integrase catalytic" evidence="10">
    <location>
        <begin position="1336"/>
        <end position="1506"/>
    </location>
</feature>
<dbReference type="Pfam" id="PF17917">
    <property type="entry name" value="RT_RNaseH"/>
    <property type="match status" value="1"/>
</dbReference>
<evidence type="ECO:0000256" key="6">
    <source>
        <dbReference type="ARBA" id="ARBA00022801"/>
    </source>
</evidence>
<organism evidence="11 12">
    <name type="scientific">Thalassiosira oceanica</name>
    <name type="common">Marine diatom</name>
    <dbReference type="NCBI Taxonomy" id="159749"/>
    <lineage>
        <taxon>Eukaryota</taxon>
        <taxon>Sar</taxon>
        <taxon>Stramenopiles</taxon>
        <taxon>Ochrophyta</taxon>
        <taxon>Bacillariophyta</taxon>
        <taxon>Coscinodiscophyceae</taxon>
        <taxon>Thalassiosirophycidae</taxon>
        <taxon>Thalassiosirales</taxon>
        <taxon>Thalassiosiraceae</taxon>
        <taxon>Thalassiosira</taxon>
    </lineage>
</organism>
<evidence type="ECO:0000256" key="8">
    <source>
        <dbReference type="SAM" id="MobiDB-lite"/>
    </source>
</evidence>
<dbReference type="GO" id="GO:0015074">
    <property type="term" value="P:DNA integration"/>
    <property type="evidence" value="ECO:0007669"/>
    <property type="project" value="InterPro"/>
</dbReference>
<dbReference type="Pfam" id="PF17921">
    <property type="entry name" value="Integrase_H2C2"/>
    <property type="match status" value="1"/>
</dbReference>
<keyword evidence="12" id="KW-1185">Reference proteome</keyword>
<dbReference type="SUPFAM" id="SSF53098">
    <property type="entry name" value="Ribonuclease H-like"/>
    <property type="match status" value="1"/>
</dbReference>
<dbReference type="InterPro" id="IPR021109">
    <property type="entry name" value="Peptidase_aspartic_dom_sf"/>
</dbReference>
<dbReference type="GO" id="GO:0016787">
    <property type="term" value="F:hydrolase activity"/>
    <property type="evidence" value="ECO:0007669"/>
    <property type="project" value="UniProtKB-KW"/>
</dbReference>
<dbReference type="InterPro" id="IPR001584">
    <property type="entry name" value="Integrase_cat-core"/>
</dbReference>
<dbReference type="PANTHER" id="PTHR37984:SF5">
    <property type="entry name" value="PROTEIN NYNRIN-LIKE"/>
    <property type="match status" value="1"/>
</dbReference>
<evidence type="ECO:0000259" key="10">
    <source>
        <dbReference type="PROSITE" id="PS50994"/>
    </source>
</evidence>
<dbReference type="PANTHER" id="PTHR37984">
    <property type="entry name" value="PROTEIN CBG26694"/>
    <property type="match status" value="1"/>
</dbReference>
<evidence type="ECO:0000256" key="4">
    <source>
        <dbReference type="ARBA" id="ARBA00022722"/>
    </source>
</evidence>
<sequence>MRGLPGDVMVAGDPERECERDAAANGILLHGDVARALKGLAARLGVEDLPGALGGLDGLGARASLYEVRVLAARLPEHRFAALVRRAVAWPPGLRPSSQSMTQLATGLGSKVARSRLEHWLWFYVVSRKGHKATNNSRRAMSGAQNSTSTSCGETVFKDIKTSCNRLLTPLPRKPYTLANFTYNNDQHTKTTNQPSCYAQIKSTQLRKLRSKSTFMPFDEDEVRRPRLNADREVSGHPQTRKTRCLRQPRKPLSRRSAVSSSSLDDRYDEPVGYTSDEPRRDDRNRSDHDGYRGRNKRRSRSRSRSRSAFHENYTADVERRSCVREDDRRKRRRSPEEKDLHRRGRPAKPLGPPRDQDDDCHACEFFDRSAEMHREAVDSDRSFDVLSKTFSLPTIDDKCNSEVSSDYSAFDFSLDENSILDAEASQLSCPLYPSDIDQVVFDTYSSAGNASIMSIDSFDSSLESMSVDSLDTDLDDLSLHSDLDDDDEYALSTECYNVDDHVRYSGYLGPKAKRTLTPITILMCDTIGVKKSRRLLRVLFDSGSMKTLIHRDVLPKGASTKRLGSNRGVSTLAGKFHPKEMVYMRDIRLPEFDKNRCIDEQKALVFDGKCRYDIILGADFLEKVGIDIKYSSKEMSWFGLTVPLRNANELFQEDYDQMAETMLVQDEDDHFGEDWLESYAATAVMDSKYDGADPQEVAAAQTHLTHEQRQSLADLLAKFPKLFDGKLRTYPHQKFHIDIDDSVTPIHQRPYAVPHVNRDAFHKELLRLCEIGVLERISYPTSWGSGSFCTPKKDGRIRFISDLRNLNKAVKRKVHNLPIISELLKERPGYEFLTKLDVSMQYYTFELDDESADLCTIVTPFGKYRYKRVPMGLKCSTDWAQSTMEAILDGIDDAKVYIDDIKCCSDSFEDHLELLEKVLRRLEDNNMSVNPLKCEWFVKETDFLGYWMTPTGLKPWKKKIDAVQKMDRPRTTTQLKSFLGSVNFYRDMWPSRAHILKPLTDLTGKGKFEWNDECEAAFKKMKAVLSLDVLSAYPDHNRPFHVYTDASDYQMGACIMQDGKPVAFWSRKLNPAQTNYTTMEKELLSIVETLKEFRSMLLGAELHVHTDHKNLTFQNFNTQRVHRWRCFVEEYSPQLHYLPGPENVLADAMSRLHRLPDSYLNPDTSNPTSLFDEPAESAFADDSFYDIYDESEIVEMYLNLPPLNLPTENPLNYSWMREAQQQDQALLDKLVSHPNQYFYKRLDDVNDIICFCKQPSERGTKWRIALASSMVKPTVEWYHVVLGHPGEKRLDQSIKGRYFHPQLRKKCEDVVKNCEFCQRHKRPGRGFGLLPEREVKVAPFEEIAVDLIGPWKTKVAGKVVTFNALTIIDTVTNLVELVRIDNKSMGHIRQKFEQAWLSRYPWPRRVVHDKGKEFIGNAFASLLERIGVTNVTSTTKNPQSNSICERMHQTVGNILRTVLNSNPNPSLKTAKEIVDDALATAMHAMRTNVATTLGSSPGSLVFARDMFLNVPLVADWQTIARNREQAANESLRRANAKRRQYDYQPGQQILVREYAPTKLGEQTQGPFVIDKVHTNGNVTFIRYPGVTERINIRRVLPFRDD</sequence>
<dbReference type="InterPro" id="IPR012337">
    <property type="entry name" value="RNaseH-like_sf"/>
</dbReference>
<dbReference type="Gene3D" id="1.10.340.70">
    <property type="match status" value="1"/>
</dbReference>
<dbReference type="Gene3D" id="3.30.70.270">
    <property type="match status" value="2"/>
</dbReference>
<dbReference type="InterPro" id="IPR050951">
    <property type="entry name" value="Retrovirus_Pol_polyprotein"/>
</dbReference>
<feature type="domain" description="Reverse transcriptase" evidence="9">
    <location>
        <begin position="772"/>
        <end position="949"/>
    </location>
</feature>
<keyword evidence="5" id="KW-0255">Endonuclease</keyword>
<feature type="region of interest" description="Disordered" evidence="8">
    <location>
        <begin position="210"/>
        <end position="360"/>
    </location>
</feature>